<protein>
    <submittedName>
        <fullName evidence="1">Uncharacterized protein</fullName>
    </submittedName>
</protein>
<dbReference type="EMBL" id="GBXM01042142">
    <property type="protein sequence ID" value="JAH66435.1"/>
    <property type="molecule type" value="Transcribed_RNA"/>
</dbReference>
<accession>A0A0E9UMI0</accession>
<evidence type="ECO:0000313" key="1">
    <source>
        <dbReference type="EMBL" id="JAH66435.1"/>
    </source>
</evidence>
<reference evidence="1" key="2">
    <citation type="journal article" date="2015" name="Fish Shellfish Immunol.">
        <title>Early steps in the European eel (Anguilla anguilla)-Vibrio vulnificus interaction in the gills: Role of the RtxA13 toxin.</title>
        <authorList>
            <person name="Callol A."/>
            <person name="Pajuelo D."/>
            <person name="Ebbesson L."/>
            <person name="Teles M."/>
            <person name="MacKenzie S."/>
            <person name="Amaro C."/>
        </authorList>
    </citation>
    <scope>NUCLEOTIDE SEQUENCE</scope>
</reference>
<reference evidence="1" key="1">
    <citation type="submission" date="2014-11" db="EMBL/GenBank/DDBJ databases">
        <authorList>
            <person name="Amaro Gonzalez C."/>
        </authorList>
    </citation>
    <scope>NUCLEOTIDE SEQUENCE</scope>
</reference>
<dbReference type="AlphaFoldDB" id="A0A0E9UMI0"/>
<name>A0A0E9UMI0_ANGAN</name>
<organism evidence="1">
    <name type="scientific">Anguilla anguilla</name>
    <name type="common">European freshwater eel</name>
    <name type="synonym">Muraena anguilla</name>
    <dbReference type="NCBI Taxonomy" id="7936"/>
    <lineage>
        <taxon>Eukaryota</taxon>
        <taxon>Metazoa</taxon>
        <taxon>Chordata</taxon>
        <taxon>Craniata</taxon>
        <taxon>Vertebrata</taxon>
        <taxon>Euteleostomi</taxon>
        <taxon>Actinopterygii</taxon>
        <taxon>Neopterygii</taxon>
        <taxon>Teleostei</taxon>
        <taxon>Anguilliformes</taxon>
        <taxon>Anguillidae</taxon>
        <taxon>Anguilla</taxon>
    </lineage>
</organism>
<proteinExistence type="predicted"/>
<sequence>MEYVLHLLQATVVANLQYYPFIV</sequence>